<comment type="caution">
    <text evidence="2">The sequence shown here is derived from an EMBL/GenBank/DDBJ whole genome shotgun (WGS) entry which is preliminary data.</text>
</comment>
<accession>A0ABN2E5G9</accession>
<evidence type="ECO:0008006" key="4">
    <source>
        <dbReference type="Google" id="ProtNLM"/>
    </source>
</evidence>
<dbReference type="EMBL" id="BAAAND010000008">
    <property type="protein sequence ID" value="GAA1594740.1"/>
    <property type="molecule type" value="Genomic_DNA"/>
</dbReference>
<feature type="transmembrane region" description="Helical" evidence="1">
    <location>
        <begin position="21"/>
        <end position="40"/>
    </location>
</feature>
<evidence type="ECO:0000256" key="1">
    <source>
        <dbReference type="SAM" id="Phobius"/>
    </source>
</evidence>
<reference evidence="2 3" key="1">
    <citation type="journal article" date="2019" name="Int. J. Syst. Evol. Microbiol.">
        <title>The Global Catalogue of Microorganisms (GCM) 10K type strain sequencing project: providing services to taxonomists for standard genome sequencing and annotation.</title>
        <authorList>
            <consortium name="The Broad Institute Genomics Platform"/>
            <consortium name="The Broad Institute Genome Sequencing Center for Infectious Disease"/>
            <person name="Wu L."/>
            <person name="Ma J."/>
        </authorList>
    </citation>
    <scope>NUCLEOTIDE SEQUENCE [LARGE SCALE GENOMIC DNA]</scope>
    <source>
        <strain evidence="2 3">JCM 14304</strain>
    </source>
</reference>
<keyword evidence="1" id="KW-1133">Transmembrane helix</keyword>
<name>A0ABN2E5G9_9ACTN</name>
<evidence type="ECO:0000313" key="2">
    <source>
        <dbReference type="EMBL" id="GAA1594740.1"/>
    </source>
</evidence>
<dbReference type="RefSeq" id="WP_344194776.1">
    <property type="nucleotide sequence ID" value="NZ_BAAAND010000008.1"/>
</dbReference>
<keyword evidence="1" id="KW-0812">Transmembrane</keyword>
<sequence length="409" mass="42686">MDEDEELVELGGPRFPRWVRLGGLLVVAVAVLALIVVRAWPGQGATPLVTVSPSPPAQVVGAWPTAPGSCGARHELAIVSSTPRKEKTGLTMLMGGDRLRAVDFDDNSVTVIDGLRPGEFGDVRTGSTGPLVTTSTCRPGGSRILHVGSGRKAGVAGSLGSLEVLLTGGDGAWVVLSPPDPDQGAGFVRRLDADHWTRLPVGFSPYAASDDQMVGFLEPSQSGPSSRLVLVSATTGRQLADLGQDAQPVATGAGEVLWTTGCNPSSASPCDLHRRRLATGSTATYRLPHPACCGGPGVVSPDGREVAFLLERAAVDSRYEGHPMRPSNLAVLQLASGRLEIVPGIELPPKSSPGLAFSADGRWLAIALDAGPRIRLLAWRSGVQHPYEAKPIRGQVLWAATVATVANGW</sequence>
<gene>
    <name evidence="2" type="ORF">GCM10009742_46780</name>
</gene>
<protein>
    <recommendedName>
        <fullName evidence="4">WD40 repeat protein</fullName>
    </recommendedName>
</protein>
<dbReference type="Proteomes" id="UP001500190">
    <property type="component" value="Unassembled WGS sequence"/>
</dbReference>
<dbReference type="InterPro" id="IPR011044">
    <property type="entry name" value="Quino_amine_DH_bsu"/>
</dbReference>
<keyword evidence="1" id="KW-0472">Membrane</keyword>
<evidence type="ECO:0000313" key="3">
    <source>
        <dbReference type="Proteomes" id="UP001500190"/>
    </source>
</evidence>
<keyword evidence="3" id="KW-1185">Reference proteome</keyword>
<dbReference type="SUPFAM" id="SSF50969">
    <property type="entry name" value="YVTN repeat-like/Quinoprotein amine dehydrogenase"/>
    <property type="match status" value="1"/>
</dbReference>
<proteinExistence type="predicted"/>
<organism evidence="2 3">
    <name type="scientific">Kribbella karoonensis</name>
    <dbReference type="NCBI Taxonomy" id="324851"/>
    <lineage>
        <taxon>Bacteria</taxon>
        <taxon>Bacillati</taxon>
        <taxon>Actinomycetota</taxon>
        <taxon>Actinomycetes</taxon>
        <taxon>Propionibacteriales</taxon>
        <taxon>Kribbellaceae</taxon>
        <taxon>Kribbella</taxon>
    </lineage>
</organism>